<evidence type="ECO:0000313" key="2">
    <source>
        <dbReference type="EMBL" id="MBD8511121.1"/>
    </source>
</evidence>
<dbReference type="RefSeq" id="WP_192013619.1">
    <property type="nucleotide sequence ID" value="NZ_JACYTP010000001.1"/>
</dbReference>
<gene>
    <name evidence="2" type="ORF">IFO68_00220</name>
</gene>
<reference evidence="2 3" key="1">
    <citation type="submission" date="2020-09" db="EMBL/GenBank/DDBJ databases">
        <title>Photobacterium sp. CAU 1568 isolated from sand of Sido Beach.</title>
        <authorList>
            <person name="Kim W."/>
        </authorList>
    </citation>
    <scope>NUCLEOTIDE SEQUENCE [LARGE SCALE GENOMIC DNA]</scope>
    <source>
        <strain evidence="2 3">CAU 1568</strain>
    </source>
</reference>
<accession>A0ABR9BFE6</accession>
<keyword evidence="1" id="KW-0732">Signal</keyword>
<protein>
    <recommendedName>
        <fullName evidence="4">DUF481 domain-containing protein</fullName>
    </recommendedName>
</protein>
<name>A0ABR9BFE6_9GAMM</name>
<comment type="caution">
    <text evidence="2">The sequence shown here is derived from an EMBL/GenBank/DDBJ whole genome shotgun (WGS) entry which is preliminary data.</text>
</comment>
<evidence type="ECO:0008006" key="4">
    <source>
        <dbReference type="Google" id="ProtNLM"/>
    </source>
</evidence>
<feature type="chain" id="PRO_5046304915" description="DUF481 domain-containing protein" evidence="1">
    <location>
        <begin position="26"/>
        <end position="347"/>
    </location>
</feature>
<keyword evidence="3" id="KW-1185">Reference proteome</keyword>
<proteinExistence type="predicted"/>
<sequence length="347" mass="40495">MRCLLLFSTLLIPAIWLALPVVCLADDPPETDPRLLPEDGPEDIIFSGWLEETQTSLSETIIDMSSNIDHFLSLEDDEEPMINESYLRIRIQPNYSHREYFEFDSSISLRMDLPHTEKNWKLIFETDPEDFESLEDKERGLVETTRTGNRGAIGGVRLESRQIGEWYADFDIGLKLRLPLDPFTRAHFRRVDKLGEGWTALLQQEFFYFHSRGPGSVTSADFYYTVDPTELTILRAGTSAQFLDDDNNWQFVNLAEIYDRVSSRNLFTYTIGVSANSRPDLAVENAWLAFSWQRRLHKNWLYMKLTPTINFQEEFDYKANPGLLAEIELYFTKNRQFNQLYRSIPRP</sequence>
<dbReference type="Proteomes" id="UP000649768">
    <property type="component" value="Unassembled WGS sequence"/>
</dbReference>
<organism evidence="2 3">
    <name type="scientific">Photobacterium arenosum</name>
    <dbReference type="NCBI Taxonomy" id="2774143"/>
    <lineage>
        <taxon>Bacteria</taxon>
        <taxon>Pseudomonadati</taxon>
        <taxon>Pseudomonadota</taxon>
        <taxon>Gammaproteobacteria</taxon>
        <taxon>Vibrionales</taxon>
        <taxon>Vibrionaceae</taxon>
        <taxon>Photobacterium</taxon>
    </lineage>
</organism>
<feature type="signal peptide" evidence="1">
    <location>
        <begin position="1"/>
        <end position="25"/>
    </location>
</feature>
<evidence type="ECO:0000256" key="1">
    <source>
        <dbReference type="SAM" id="SignalP"/>
    </source>
</evidence>
<dbReference type="EMBL" id="JACYTP010000001">
    <property type="protein sequence ID" value="MBD8511121.1"/>
    <property type="molecule type" value="Genomic_DNA"/>
</dbReference>
<evidence type="ECO:0000313" key="3">
    <source>
        <dbReference type="Proteomes" id="UP000649768"/>
    </source>
</evidence>